<comment type="caution">
    <text evidence="1">The sequence shown here is derived from an EMBL/GenBank/DDBJ whole genome shotgun (WGS) entry which is preliminary data.</text>
</comment>
<dbReference type="AlphaFoldDB" id="A0A9X2QDV7"/>
<sequence>MTVRTLLQFVVPLIVMSGLSSEGHAQQAHTQKANLEATVTVGNTRFTILTNRFVRMKWSDDRNFEDRALSIPIDRSIQRAVNHMHSLFEQIDRHPPDASTN</sequence>
<dbReference type="RefSeq" id="WP_259108017.1">
    <property type="nucleotide sequence ID" value="NZ_JANUAE010000012.1"/>
</dbReference>
<reference evidence="1" key="1">
    <citation type="submission" date="2022-08" db="EMBL/GenBank/DDBJ databases">
        <title>Genomic Encyclopedia of Type Strains, Phase V (KMG-V): Genome sequencing to study the core and pangenomes of soil and plant-associated prokaryotes.</title>
        <authorList>
            <person name="Whitman W."/>
        </authorList>
    </citation>
    <scope>NUCLEOTIDE SEQUENCE</scope>
    <source>
        <strain evidence="1">SP3049</strain>
    </source>
</reference>
<proteinExistence type="predicted"/>
<evidence type="ECO:0000313" key="2">
    <source>
        <dbReference type="Proteomes" id="UP001155057"/>
    </source>
</evidence>
<dbReference type="EMBL" id="JANUAE010000012">
    <property type="protein sequence ID" value="MCS3711322.1"/>
    <property type="molecule type" value="Genomic_DNA"/>
</dbReference>
<dbReference type="Proteomes" id="UP001155057">
    <property type="component" value="Unassembled WGS sequence"/>
</dbReference>
<name>A0A9X2QDV7_9BACT</name>
<evidence type="ECO:0000313" key="1">
    <source>
        <dbReference type="EMBL" id="MCS3711322.1"/>
    </source>
</evidence>
<organism evidence="1 2">
    <name type="scientific">Salinibacter ruber</name>
    <dbReference type="NCBI Taxonomy" id="146919"/>
    <lineage>
        <taxon>Bacteria</taxon>
        <taxon>Pseudomonadati</taxon>
        <taxon>Rhodothermota</taxon>
        <taxon>Rhodothermia</taxon>
        <taxon>Rhodothermales</taxon>
        <taxon>Salinibacteraceae</taxon>
        <taxon>Salinibacter</taxon>
    </lineage>
</organism>
<accession>A0A9X2QDV7</accession>
<protein>
    <submittedName>
        <fullName evidence="1">Uncharacterized protein</fullName>
    </submittedName>
</protein>
<gene>
    <name evidence="1" type="ORF">GGP61_002955</name>
</gene>